<proteinExistence type="predicted"/>
<dbReference type="HOGENOM" id="CLU_3241680_0_0_6"/>
<dbReference type="KEGG" id="xfa:XF_1180"/>
<dbReference type="Proteomes" id="UP000000812">
    <property type="component" value="Chromosome"/>
</dbReference>
<evidence type="ECO:0000313" key="2">
    <source>
        <dbReference type="Proteomes" id="UP000000812"/>
    </source>
</evidence>
<dbReference type="AlphaFoldDB" id="Q9PE48"/>
<evidence type="ECO:0000313" key="1">
    <source>
        <dbReference type="EMBL" id="AAF83990.1"/>
    </source>
</evidence>
<gene>
    <name evidence="1" type="ordered locus">XF_1180</name>
</gene>
<dbReference type="EMBL" id="AE003849">
    <property type="protein sequence ID" value="AAF83990.1"/>
    <property type="molecule type" value="Genomic_DNA"/>
</dbReference>
<sequence>MRRFCGFGLQMFLDNIEHAQDAIGQAMEEVSTPQVLLFWRWWP</sequence>
<dbReference type="PIR" id="H82712">
    <property type="entry name" value="H82712"/>
</dbReference>
<organism evidence="1 2">
    <name type="scientific">Xylella fastidiosa (strain 9a5c)</name>
    <dbReference type="NCBI Taxonomy" id="160492"/>
    <lineage>
        <taxon>Bacteria</taxon>
        <taxon>Pseudomonadati</taxon>
        <taxon>Pseudomonadota</taxon>
        <taxon>Gammaproteobacteria</taxon>
        <taxon>Lysobacterales</taxon>
        <taxon>Lysobacteraceae</taxon>
        <taxon>Xylella</taxon>
    </lineage>
</organism>
<reference evidence="1 2" key="1">
    <citation type="journal article" date="2000" name="Nature">
        <title>The genome sequence of the plant pathogen Xylella fastidiosa.</title>
        <authorList>
            <person name="Simpson A.J."/>
            <person name="Reinach F.C."/>
            <person name="Arruda P."/>
            <person name="Abreu F.A."/>
            <person name="Acencio M."/>
            <person name="Alvarenga R."/>
            <person name="Alves L.M."/>
            <person name="Araya J.E."/>
            <person name="Baia G.S."/>
            <person name="Baptista C.S."/>
            <person name="Barros M.H."/>
            <person name="Bonaccorsi E.D."/>
            <person name="Bordin S."/>
            <person name="Bove J.M."/>
            <person name="Briones M.R."/>
            <person name="Bueno M.R."/>
            <person name="Camargo A.A."/>
            <person name="Camargo L.E."/>
            <person name="Carraro D.M."/>
            <person name="Carrer H."/>
            <person name="Colauto N.B."/>
            <person name="Colombo C."/>
            <person name="Costa F.F."/>
            <person name="Costa M.C."/>
            <person name="Costa-Neto C.M."/>
            <person name="Coutinho L.L."/>
            <person name="Cristofani M."/>
            <person name="Dias-Neto E."/>
            <person name="Docena C."/>
            <person name="El-Dorry H."/>
            <person name="Facincani A.P."/>
            <person name="Ferreira A.J."/>
            <person name="Ferreira V.C."/>
            <person name="Ferro J.A."/>
            <person name="Fraga J.S."/>
            <person name="Franca S.C."/>
            <person name="Franco M.C."/>
            <person name="Frohme M."/>
            <person name="Furlan L.R."/>
            <person name="Garnier M."/>
            <person name="Goldman G.H."/>
            <person name="Goldman M.H."/>
            <person name="Gomes S.L."/>
            <person name="Gruber A."/>
            <person name="Ho P.L."/>
            <person name="Hoheisel J.D."/>
            <person name="Junqueira M.L."/>
            <person name="Kemper E.L."/>
            <person name="Kitajima J.P."/>
            <person name="Krieger J.E."/>
            <person name="Kuramae E.E."/>
            <person name="Laigret F."/>
            <person name="Lambais M.R."/>
            <person name="Leite L.C."/>
            <person name="Lemos E.G."/>
            <person name="Lemos M.V."/>
            <person name="Lopes S.A."/>
            <person name="Lopes C.R."/>
            <person name="Machado J.A."/>
            <person name="Machado M.A."/>
            <person name="Madeira A.M."/>
            <person name="Madeira H.M."/>
            <person name="Marino C.L."/>
            <person name="Marques M.V."/>
            <person name="Martins E.A."/>
            <person name="Martins E.M."/>
            <person name="Matsukuma A.Y."/>
            <person name="Menck C.F."/>
            <person name="Miracca E.C."/>
            <person name="Miyaki C.Y."/>
            <person name="Monteriro-Vitorello C.B."/>
            <person name="Moon D.H."/>
            <person name="Nagai M.A."/>
            <person name="Nascimento A.L."/>
            <person name="Netto L.E."/>
            <person name="Nhani A.Jr."/>
            <person name="Nobrega F.G."/>
            <person name="Nunes L.R."/>
            <person name="Oliveira M.A."/>
            <person name="de Oliveira M.C."/>
            <person name="de Oliveira R.C."/>
            <person name="Palmieri D.A."/>
            <person name="Paris A."/>
            <person name="Peixoto B.R."/>
            <person name="Pereira G.A."/>
            <person name="Pereira H.A.Jr."/>
            <person name="Pesquero J.B."/>
            <person name="Quaggio R.B."/>
            <person name="Roberto P.G."/>
            <person name="Rodrigues V."/>
            <person name="de M Rosa A.J."/>
            <person name="de Rosa V.E.Jr."/>
            <person name="de Sa R.G."/>
            <person name="Santelli R.V."/>
            <person name="Sawasaki H.E."/>
            <person name="da Silva A.C."/>
            <person name="da Silva A.M."/>
            <person name="da Silva F.R."/>
            <person name="da Silva W.A.Jr."/>
            <person name="da Silveira J.F."/>
            <person name="Silvestri M.L."/>
            <person name="Siqueira W.J."/>
            <person name="de Souza A.A."/>
            <person name="de Souza A.P."/>
            <person name="Terenzi M.F."/>
            <person name="Truffi D."/>
            <person name="Tsai S.M."/>
            <person name="Tsuhako M.H."/>
            <person name="Vallada H."/>
            <person name="Van Sluys M.A."/>
            <person name="Verjovski-Almeida S."/>
            <person name="Vettore A.L."/>
            <person name="Zago M.A."/>
            <person name="Zatz M."/>
            <person name="Meidanis J."/>
            <person name="Setubal J.C."/>
        </authorList>
    </citation>
    <scope>NUCLEOTIDE SEQUENCE [LARGE SCALE GENOMIC DNA]</scope>
    <source>
        <strain evidence="1 2">9a5c</strain>
    </source>
</reference>
<name>Q9PE48_XYLFA</name>
<protein>
    <submittedName>
        <fullName evidence="1">Uncharacterized protein</fullName>
    </submittedName>
</protein>
<accession>Q9PE48</accession>